<dbReference type="EMBL" id="JAXAVW010000039">
    <property type="protein sequence ID" value="MDX8035870.1"/>
    <property type="molecule type" value="Genomic_DNA"/>
</dbReference>
<gene>
    <name evidence="2" type="ORF">SK803_37210</name>
</gene>
<protein>
    <submittedName>
        <fullName evidence="2">Winged helix-turn-helix domain-containing protein</fullName>
    </submittedName>
</protein>
<proteinExistence type="predicted"/>
<evidence type="ECO:0000313" key="3">
    <source>
        <dbReference type="Proteomes" id="UP001285521"/>
    </source>
</evidence>
<comment type="caution">
    <text evidence="2">The sequence shown here is derived from an EMBL/GenBank/DDBJ whole genome shotgun (WGS) entry which is preliminary data.</text>
</comment>
<evidence type="ECO:0000313" key="2">
    <source>
        <dbReference type="EMBL" id="MDX8035870.1"/>
    </source>
</evidence>
<dbReference type="CDD" id="cd00090">
    <property type="entry name" value="HTH_ARSR"/>
    <property type="match status" value="1"/>
</dbReference>
<dbReference type="InterPro" id="IPR011991">
    <property type="entry name" value="ArsR-like_HTH"/>
</dbReference>
<feature type="coiled-coil region" evidence="1">
    <location>
        <begin position="85"/>
        <end position="119"/>
    </location>
</feature>
<dbReference type="RefSeq" id="WP_319970887.1">
    <property type="nucleotide sequence ID" value="NZ_JAXAVW010000039.1"/>
</dbReference>
<evidence type="ECO:0000256" key="1">
    <source>
        <dbReference type="SAM" id="Coils"/>
    </source>
</evidence>
<keyword evidence="3" id="KW-1185">Reference proteome</keyword>
<keyword evidence="1" id="KW-0175">Coiled coil</keyword>
<name>A0ABU4TCG2_9PSEU</name>
<accession>A0ABU4TCG2</accession>
<reference evidence="2 3" key="1">
    <citation type="submission" date="2023-11" db="EMBL/GenBank/DDBJ databases">
        <title>Lentzea sokolovensis, sp. nov., Lentzea kristufkii, sp. nov., and Lentzea miocenensis, sp. nov., rare actinobacteria from Sokolov Coal Basin, Miocene lacustrine sediment, Czech Republic.</title>
        <authorList>
            <person name="Lara A."/>
            <person name="Kotroba L."/>
            <person name="Nouioui I."/>
            <person name="Neumann-Schaal M."/>
            <person name="Mast Y."/>
            <person name="Chronakova A."/>
        </authorList>
    </citation>
    <scope>NUCLEOTIDE SEQUENCE [LARGE SCALE GENOMIC DNA]</scope>
    <source>
        <strain evidence="2 3">BCCO 10_0856</strain>
    </source>
</reference>
<dbReference type="Proteomes" id="UP001285521">
    <property type="component" value="Unassembled WGS sequence"/>
</dbReference>
<sequence>MTAKERQEFDANPLWSTDSQILWLFGEQDEDTALLTVAEISGQLALDQSTVLYALRQLRDEGKAATCQVDRREAWGTGDQVVEWLRKRRLEAQRIESEREQARGRVTKANEALADAATQLREACAGRGVSVSTFGGFGTDSGEPRKLSLLLSVVDPEAAAWLVGRMSRPVPGEDAPSAEQWAEHAGHFEELVSCFEWAGWSEHENDYFTEYDDETGPVLYTTLHRTCMAFDVEYHPSTARLRLLPHEYPGGWPQIFSMLDDEVMIELDGELGEQKELITEHAGALGLLDATRVEVDPDADVSLRQFMDVQLTEYVFEEFARYRQKPLPDAAGDLDGDTYLQTYFATVVDMFGRGVLPDLVPDAVVHGIAAWCWRNDTAVEAWHVPDDVLMARINIAVTKKITDYVDLHEGVDWLGLEAALTDPEWTLPDGRKISGLFEEGWQEVRDSVSEKLMTWRRLDEDLLGPAATSRLLTIGGSTSYTWQWWGQGRWTAICRAIVEEAVAGGIALPKPYDGLDLERLVADLAEPDQLDDEALEWLIDMPAAGVDGPRGLRFHHASKPISRIVEPVNWPTE</sequence>
<organism evidence="2 3">
    <name type="scientific">Lentzea miocenica</name>
    <dbReference type="NCBI Taxonomy" id="3095431"/>
    <lineage>
        <taxon>Bacteria</taxon>
        <taxon>Bacillati</taxon>
        <taxon>Actinomycetota</taxon>
        <taxon>Actinomycetes</taxon>
        <taxon>Pseudonocardiales</taxon>
        <taxon>Pseudonocardiaceae</taxon>
        <taxon>Lentzea</taxon>
    </lineage>
</organism>